<feature type="transmembrane region" description="Helical" evidence="7">
    <location>
        <begin position="508"/>
        <end position="536"/>
    </location>
</feature>
<dbReference type="GO" id="GO:0006695">
    <property type="term" value="P:cholesterol biosynthetic process"/>
    <property type="evidence" value="ECO:0007669"/>
    <property type="project" value="TreeGrafter"/>
</dbReference>
<dbReference type="STRING" id="94128.A0A2A3EIR2"/>
<accession>A0A2A3EIR2</accession>
<evidence type="ECO:0000313" key="8">
    <source>
        <dbReference type="EMBL" id="PBC31693.1"/>
    </source>
</evidence>
<comment type="similarity">
    <text evidence="2">Belongs to the ERG4/ERG24 family.</text>
</comment>
<keyword evidence="4 7" id="KW-1133">Transmembrane helix</keyword>
<organism evidence="8 9">
    <name type="scientific">Apis cerana cerana</name>
    <name type="common">Oriental honeybee</name>
    <dbReference type="NCBI Taxonomy" id="94128"/>
    <lineage>
        <taxon>Eukaryota</taxon>
        <taxon>Metazoa</taxon>
        <taxon>Ecdysozoa</taxon>
        <taxon>Arthropoda</taxon>
        <taxon>Hexapoda</taxon>
        <taxon>Insecta</taxon>
        <taxon>Pterygota</taxon>
        <taxon>Neoptera</taxon>
        <taxon>Endopterygota</taxon>
        <taxon>Hymenoptera</taxon>
        <taxon>Apocrita</taxon>
        <taxon>Aculeata</taxon>
        <taxon>Apoidea</taxon>
        <taxon>Anthophila</taxon>
        <taxon>Apidae</taxon>
        <taxon>Apis</taxon>
    </lineage>
</organism>
<keyword evidence="9" id="KW-1185">Reference proteome</keyword>
<dbReference type="OrthoDB" id="5326588at2759"/>
<dbReference type="Proteomes" id="UP000242457">
    <property type="component" value="Unassembled WGS sequence"/>
</dbReference>
<feature type="compositionally biased region" description="Basic and acidic residues" evidence="6">
    <location>
        <begin position="112"/>
        <end position="127"/>
    </location>
</feature>
<dbReference type="PROSITE" id="PS50244">
    <property type="entry name" value="S5A_REDUCTASE"/>
    <property type="match status" value="1"/>
</dbReference>
<name>A0A2A3EIR2_APICC</name>
<dbReference type="GO" id="GO:0050613">
    <property type="term" value="F:Delta14-sterol reductase activity"/>
    <property type="evidence" value="ECO:0007669"/>
    <property type="project" value="TreeGrafter"/>
</dbReference>
<evidence type="ECO:0000256" key="6">
    <source>
        <dbReference type="SAM" id="MobiDB-lite"/>
    </source>
</evidence>
<feature type="transmembrane region" description="Helical" evidence="7">
    <location>
        <begin position="237"/>
        <end position="259"/>
    </location>
</feature>
<reference evidence="8 9" key="1">
    <citation type="submission" date="2014-07" db="EMBL/GenBank/DDBJ databases">
        <title>Genomic and transcriptomic analysis on Apis cerana provide comprehensive insights into honey bee biology.</title>
        <authorList>
            <person name="Diao Q."/>
            <person name="Sun L."/>
            <person name="Zheng H."/>
            <person name="Zheng H."/>
            <person name="Xu S."/>
            <person name="Wang S."/>
            <person name="Zeng Z."/>
            <person name="Hu F."/>
            <person name="Su S."/>
            <person name="Wu J."/>
        </authorList>
    </citation>
    <scope>NUCLEOTIDE SEQUENCE [LARGE SCALE GENOMIC DNA]</scope>
    <source>
        <tissue evidence="8">Pupae without intestine</tissue>
    </source>
</reference>
<comment type="subcellular location">
    <subcellularLocation>
        <location evidence="1">Membrane</location>
        <topology evidence="1">Multi-pass membrane protein</topology>
    </subcellularLocation>
</comment>
<dbReference type="AlphaFoldDB" id="A0A2A3EIR2"/>
<keyword evidence="8" id="KW-0675">Receptor</keyword>
<evidence type="ECO:0000256" key="3">
    <source>
        <dbReference type="ARBA" id="ARBA00022692"/>
    </source>
</evidence>
<feature type="transmembrane region" description="Helical" evidence="7">
    <location>
        <begin position="364"/>
        <end position="384"/>
    </location>
</feature>
<dbReference type="GO" id="GO:0005637">
    <property type="term" value="C:nuclear inner membrane"/>
    <property type="evidence" value="ECO:0007669"/>
    <property type="project" value="UniProtKB-SubCell"/>
</dbReference>
<feature type="transmembrane region" description="Helical" evidence="7">
    <location>
        <begin position="279"/>
        <end position="304"/>
    </location>
</feature>
<evidence type="ECO:0000313" key="9">
    <source>
        <dbReference type="Proteomes" id="UP000242457"/>
    </source>
</evidence>
<keyword evidence="5 7" id="KW-0472">Membrane</keyword>
<feature type="transmembrane region" description="Helical" evidence="7">
    <location>
        <begin position="396"/>
        <end position="414"/>
    </location>
</feature>
<dbReference type="GO" id="GO:0005789">
    <property type="term" value="C:endoplasmic reticulum membrane"/>
    <property type="evidence" value="ECO:0007669"/>
    <property type="project" value="TreeGrafter"/>
</dbReference>
<dbReference type="SUPFAM" id="SSF63748">
    <property type="entry name" value="Tudor/PWWP/MBT"/>
    <property type="match status" value="1"/>
</dbReference>
<evidence type="ECO:0000256" key="7">
    <source>
        <dbReference type="SAM" id="Phobius"/>
    </source>
</evidence>
<dbReference type="InterPro" id="IPR001171">
    <property type="entry name" value="ERG24_DHCR-like"/>
</dbReference>
<dbReference type="GO" id="GO:0003677">
    <property type="term" value="F:DNA binding"/>
    <property type="evidence" value="ECO:0007669"/>
    <property type="project" value="UniProtKB-KW"/>
</dbReference>
<evidence type="ECO:0000256" key="4">
    <source>
        <dbReference type="ARBA" id="ARBA00022989"/>
    </source>
</evidence>
<dbReference type="Pfam" id="PF01222">
    <property type="entry name" value="ERG4_ERG24"/>
    <property type="match status" value="2"/>
</dbReference>
<proteinExistence type="inferred from homology"/>
<dbReference type="Gene3D" id="1.20.120.1630">
    <property type="match status" value="1"/>
</dbReference>
<feature type="transmembrane region" description="Helical" evidence="7">
    <location>
        <begin position="426"/>
        <end position="445"/>
    </location>
</feature>
<protein>
    <submittedName>
        <fullName evidence="8">Lamin-B receptor</fullName>
    </submittedName>
</protein>
<evidence type="ECO:0000256" key="5">
    <source>
        <dbReference type="ARBA" id="ARBA00023136"/>
    </source>
</evidence>
<sequence length="577" mass="66689">MKFSEGEEILAKHPNSDKYYKGEQYKVQFETGIEQYIDSTDIKMDRPSRNITRSRRGKSPTRYSSVRKSPRKRSPGRSPSAGSTRGHRSQSTNRTKFAKISLPRIEVSSDIQHNDDKITSRKGIHDDDSVESMPLQSRLKELGTITRRSTRLLSGMPKPESDHNIILLTRNINRAVSLPSERKSQMNDFSIDVKERGHSVQRDQDLLKINYKDIDINTQMIEKRKKEINMVSEPQEWGGMFGTFILIFLLPVIIIVPQLLCAKNECTFKYHKISTDLNFYVNVKAFIAYLSLFLFVIIVSIIPIGRKLDGLQSRIERLQYRLNGGRASIANLNIHGSTNSMIYNFWQGREINPRIGPVDFKINLFRTSMITIILINLSIAIKTIEETEIYTLEHLNVGALLGTLLQIIYAMDALFFESALLTTFEIMYEGTGYMLCTGYMMYPFLPTLTTKYMLYHKISNLQKNKFRRNPLSPSLMHLETIPTIRGKKLIVSGLWGYIRHPNYLGDIIMWWSISCISLACDILPYYYAILCTGLLIHRAIRDNERCKIRYGLAWEQYISRVNKVLLEIPKYVTKLYI</sequence>
<feature type="region of interest" description="Disordered" evidence="6">
    <location>
        <begin position="36"/>
        <end position="129"/>
    </location>
</feature>
<dbReference type="PANTHER" id="PTHR21257">
    <property type="entry name" value="DELTA(14)-STEROL REDUCTASE"/>
    <property type="match status" value="1"/>
</dbReference>
<gene>
    <name evidence="8" type="ORF">APICC_05722</name>
</gene>
<evidence type="ECO:0000256" key="1">
    <source>
        <dbReference type="ARBA" id="ARBA00004141"/>
    </source>
</evidence>
<dbReference type="PANTHER" id="PTHR21257:SF52">
    <property type="entry name" value="DELTA(14)-STEROL REDUCTASE TM7SF2"/>
    <property type="match status" value="1"/>
</dbReference>
<keyword evidence="3 7" id="KW-0812">Transmembrane</keyword>
<dbReference type="EMBL" id="KZ288229">
    <property type="protein sequence ID" value="PBC31693.1"/>
    <property type="molecule type" value="Genomic_DNA"/>
</dbReference>
<evidence type="ECO:0000256" key="2">
    <source>
        <dbReference type="ARBA" id="ARBA00005402"/>
    </source>
</evidence>